<feature type="region of interest" description="Disordered" evidence="10">
    <location>
        <begin position="890"/>
        <end position="920"/>
    </location>
</feature>
<keyword evidence="9" id="KW-0175">Coiled coil</keyword>
<evidence type="ECO:0000256" key="5">
    <source>
        <dbReference type="ARBA" id="ARBA00022777"/>
    </source>
</evidence>
<dbReference type="SMART" id="SM01231">
    <property type="entry name" value="H-kinase_dim"/>
    <property type="match status" value="1"/>
</dbReference>
<feature type="compositionally biased region" description="Pro residues" evidence="10">
    <location>
        <begin position="680"/>
        <end position="693"/>
    </location>
</feature>
<evidence type="ECO:0000256" key="2">
    <source>
        <dbReference type="ARBA" id="ARBA00012438"/>
    </source>
</evidence>
<dbReference type="PROSITE" id="PS50109">
    <property type="entry name" value="HIS_KIN"/>
    <property type="match status" value="1"/>
</dbReference>
<dbReference type="Proteomes" id="UP001209701">
    <property type="component" value="Unassembled WGS sequence"/>
</dbReference>
<dbReference type="InterPro" id="IPR003594">
    <property type="entry name" value="HATPase_dom"/>
</dbReference>
<dbReference type="InterPro" id="IPR008207">
    <property type="entry name" value="Sig_transdc_His_kin_Hpt_dom"/>
</dbReference>
<dbReference type="SMART" id="SM00387">
    <property type="entry name" value="HATPase_c"/>
    <property type="match status" value="1"/>
</dbReference>
<sequence>MDIARDSELPADLSPLAWVQEELRRSLEAVHKALRRLLRDGESRSTMAAGFVADGLSGLPVNASLQAAVQAAAAQLHQVAGVLALVGLPAGSLVLRAAEQAVADLAEHPNSIDLIRVETIERANFALLSLIARMLAAGSSSGQSSSQVSTLSLFPAYRELQTMNGAERIHPADLWQFEWSWHSLPDDPRAHALPATSVRPAFEAALLKHMRAPSPEHARILSELSAGLAAGLQQPHSKTLWQLAAAVFEAQALGLLEVDAFVKRLGSRLLSQMRAVAQGDAGVNERLAKDLLFFCAQSRVTAAAQPALRLHAALASYGLLESVPGDYEDETLGRIDPAWVTQARRRVVSAKDSWGSAAEGDSHRATALNEQFVALAESLQKLFPSGEVLAESLQRAVVATLRSAEPPPPALAMEVATSLLYVEAALDDAAFDQPEQAERVRRLAGRVEAVARGGEPEPLEAWMEDLYRRVSDHQTLGSVVQELRVSLSEIERQADEYFRDPSQRERLIPVPGQLQAMRGVLTVLGLDQASHACLRMRDEVDELTNTEVDVERGGPRELFDRLANNLGALGFLIDMLSVQPQLAKRMFVFDEASGRLNPVMGRRSDAAQRRPMNPPVLRTQDMVEPLAVTSLPELVDQVELPVLSLPLELAVSSRPVEAGPTLSLAPQEEAPSLPGAPALAPVPAPSPSPAPAPLPAPVPVMASAHDPEMQEIFLEEAGEVLANVRQALTALQQNPQEREAMTVLRRAFHTLKGSARMVGLDSFGEGAWACEQLYNARLGEAAPHGDAGLLGFTGEALDYLGDWCEQIASNQVVSHVAEPLRRGADALRLGQEPVPVEWPLTSIEAPSADFLEQGGGAAKEQPVEAGLEPFELLDLRELAEPSEALEQAEPLDLPPLSAHELLPSPLPAAEPAEEPEELEEAGADLAEVLPFELDLPMEPAEALGAAFELPDFELRLDLGEEVPESFVSSSSVILDEPTLELEPEIELAPGNMVEPIIARTPPRGFEPVLVIGGRQAFEAEAAGEPDQLLRPELLDESLDEQFKMIGNLPVKLELFNIFLNEADELSRRLATSLAEWALELNRPVPANCEALAHALSGSAAAVKFDDLALLTRAMEHALGRAARASRYSEAEAQMFVGAAEQVRHLLHQFAAGFLKSFDPVTLEQLRAYEPNLEPNSRFGELTDLEDNGLHWRDSRPGEAQAEPEEIEALEPIAPLEFGTALTPSADADEVEPGLPDEIDPVLLPIFEEEARDLLHDLHGALREWVAKPSDLRCASACMRALHTLKGGARLTGAMRLGEQAHALESALERAVANGLPLPADLLGLQAAADALEASFEQLGVPQPTLPVAAPATEMFAEAEPELAPALAEAAPSETIEALEPALPVPELVPDLVEAPAASEVAELAEATEALEVVEPALPEPLKQAAAGPQIDWSRFAEPPLDENAAEASATGLQAMVRVRGSMLERMAAQAGEVSIRRARLESELAQMKSSLLDLDDNLGRLRAQLRELELQAESQMGGQQELQQAKAKVGGADFDPLEFDRYTRFQELTRMMAESVGDVATVQRALQRNVQLGEDELAAQSRLTRELQDDLLRTRMVEFESLAERLHRVVRQAARDAGRQARLEIVGAQTELDRSVLERMAGAFEHLLRNSVSHGIEPAETRVAAGKDPVGTLRLAVRQEGNEVLLTFSDDGGGLDLQRIRARGLHLGLIKADADASEEAALMQLIFTPGFSTAAQVTELSGRGVGMDVVRAEVSTLGGSIETSSVPGQGTSFTLRLPLTTALTQVVLLRCGEQTVAVPAGLMDSLQRVPTDQVEAAYASGHLQFGGETLPFYWLGGLLGLAGRGLGHGKHMSVVLVRSAQQRIALHVDEVLGNQEVVVKNLGPQLSRVPGLAGISLLASGEVALIYNPVALATWYGLAAQQRLEQIRQAAKQDGPVLPIEAEQALAPLVLVVDDSLTVRRVTQRLLEREGYRVQLAKDGLDAMECLAADELPAMVLSDIEMPRMDGFDLVRNMRADPRLAGLPVVMITSRIAQKHRDYAEQLGVNHYLGKPYDEELLLSLIAGYTSTQIAGATLPQQ</sequence>
<dbReference type="Pfam" id="PF26379">
    <property type="entry name" value="FimL_2nd"/>
    <property type="match status" value="1"/>
</dbReference>
<dbReference type="InterPro" id="IPR036641">
    <property type="entry name" value="HPT_dom_sf"/>
</dbReference>
<feature type="domain" description="HPt" evidence="14">
    <location>
        <begin position="1235"/>
        <end position="1348"/>
    </location>
</feature>
<comment type="caution">
    <text evidence="15">The sequence shown here is derived from an EMBL/GenBank/DDBJ whole genome shotgun (WGS) entry which is preliminary data.</text>
</comment>
<evidence type="ECO:0000256" key="1">
    <source>
        <dbReference type="ARBA" id="ARBA00000085"/>
    </source>
</evidence>
<evidence type="ECO:0000259" key="14">
    <source>
        <dbReference type="PROSITE" id="PS50894"/>
    </source>
</evidence>
<feature type="compositionally biased region" description="Low complexity" evidence="10">
    <location>
        <begin position="894"/>
        <end position="910"/>
    </location>
</feature>
<dbReference type="SUPFAM" id="SSF55874">
    <property type="entry name" value="ATPase domain of HSP90 chaperone/DNA topoisomerase II/histidine kinase"/>
    <property type="match status" value="1"/>
</dbReference>
<dbReference type="PRINTS" id="PR00344">
    <property type="entry name" value="BCTRLSENSOR"/>
</dbReference>
<dbReference type="SMART" id="SM00260">
    <property type="entry name" value="CheW"/>
    <property type="match status" value="1"/>
</dbReference>
<dbReference type="Pfam" id="PF00072">
    <property type="entry name" value="Response_reg"/>
    <property type="match status" value="1"/>
</dbReference>
<reference evidence="15 16" key="1">
    <citation type="submission" date="2021-11" db="EMBL/GenBank/DDBJ databases">
        <authorList>
            <person name="Liang Q."/>
            <person name="Mou H."/>
            <person name="Liu Z."/>
        </authorList>
    </citation>
    <scope>NUCLEOTIDE SEQUENCE [LARGE SCALE GENOMIC DNA]</scope>
    <source>
        <strain evidence="15 16">CHU3</strain>
    </source>
</reference>
<feature type="domain" description="HPt" evidence="14">
    <location>
        <begin position="1047"/>
        <end position="1149"/>
    </location>
</feature>
<dbReference type="Pfam" id="PF01627">
    <property type="entry name" value="Hpt"/>
    <property type="match status" value="3"/>
</dbReference>
<dbReference type="InterPro" id="IPR005467">
    <property type="entry name" value="His_kinase_dom"/>
</dbReference>
<dbReference type="SMART" id="SM00448">
    <property type="entry name" value="REC"/>
    <property type="match status" value="1"/>
</dbReference>
<evidence type="ECO:0000256" key="10">
    <source>
        <dbReference type="SAM" id="MobiDB-lite"/>
    </source>
</evidence>
<feature type="modified residue" description="Phosphohistidine" evidence="7">
    <location>
        <position position="749"/>
    </location>
</feature>
<name>A0ABT2YJ23_9BURK</name>
<feature type="modified residue" description="Phosphohistidine" evidence="7">
    <location>
        <position position="1093"/>
    </location>
</feature>
<dbReference type="RefSeq" id="WP_263572654.1">
    <property type="nucleotide sequence ID" value="NZ_JAJIRN010000008.1"/>
</dbReference>
<keyword evidence="4" id="KW-0808">Transferase</keyword>
<gene>
    <name evidence="15" type="ORF">LNV07_18485</name>
</gene>
<evidence type="ECO:0000256" key="8">
    <source>
        <dbReference type="PROSITE-ProRule" id="PRU00169"/>
    </source>
</evidence>
<feature type="compositionally biased region" description="Acidic residues" evidence="10">
    <location>
        <begin position="911"/>
        <end position="920"/>
    </location>
</feature>
<dbReference type="Gene3D" id="2.30.30.40">
    <property type="entry name" value="SH3 Domains"/>
    <property type="match status" value="1"/>
</dbReference>
<feature type="modified residue" description="4-aspartylphosphate" evidence="8">
    <location>
        <position position="1999"/>
    </location>
</feature>
<dbReference type="Gene3D" id="3.30.565.10">
    <property type="entry name" value="Histidine kinase-like ATPase, C-terminal domain"/>
    <property type="match status" value="1"/>
</dbReference>
<evidence type="ECO:0000313" key="16">
    <source>
        <dbReference type="Proteomes" id="UP001209701"/>
    </source>
</evidence>
<feature type="modified residue" description="Phosphohistidine" evidence="7">
    <location>
        <position position="1282"/>
    </location>
</feature>
<feature type="domain" description="HPt" evidence="14">
    <location>
        <begin position="702"/>
        <end position="807"/>
    </location>
</feature>
<dbReference type="SUPFAM" id="SSF52172">
    <property type="entry name" value="CheY-like"/>
    <property type="match status" value="1"/>
</dbReference>
<dbReference type="InterPro" id="IPR004358">
    <property type="entry name" value="Sig_transdc_His_kin-like_C"/>
</dbReference>
<proteinExistence type="predicted"/>
<dbReference type="SUPFAM" id="SSF50341">
    <property type="entry name" value="CheW-like"/>
    <property type="match status" value="1"/>
</dbReference>
<dbReference type="EMBL" id="JAJIRN010000008">
    <property type="protein sequence ID" value="MCV2370074.1"/>
    <property type="molecule type" value="Genomic_DNA"/>
</dbReference>
<evidence type="ECO:0000256" key="4">
    <source>
        <dbReference type="ARBA" id="ARBA00022679"/>
    </source>
</evidence>
<dbReference type="PROSITE" id="PS50851">
    <property type="entry name" value="CHEW"/>
    <property type="match status" value="1"/>
</dbReference>
<dbReference type="Gene3D" id="3.40.50.2300">
    <property type="match status" value="1"/>
</dbReference>
<feature type="region of interest" description="Disordered" evidence="10">
    <location>
        <begin position="665"/>
        <end position="693"/>
    </location>
</feature>
<dbReference type="InterPro" id="IPR036061">
    <property type="entry name" value="CheW-like_dom_sf"/>
</dbReference>
<dbReference type="InterPro" id="IPR058661">
    <property type="entry name" value="FimL_2nd"/>
</dbReference>
<dbReference type="CDD" id="cd00088">
    <property type="entry name" value="HPT"/>
    <property type="match status" value="2"/>
</dbReference>
<dbReference type="InterPro" id="IPR051315">
    <property type="entry name" value="Bact_Chemotaxis_CheA"/>
</dbReference>
<keyword evidence="6" id="KW-0902">Two-component regulatory system</keyword>
<evidence type="ECO:0000259" key="12">
    <source>
        <dbReference type="PROSITE" id="PS50110"/>
    </source>
</evidence>
<dbReference type="InterPro" id="IPR036890">
    <property type="entry name" value="HATPase_C_sf"/>
</dbReference>
<dbReference type="InterPro" id="IPR001789">
    <property type="entry name" value="Sig_transdc_resp-reg_receiver"/>
</dbReference>
<organism evidence="15 16">
    <name type="scientific">Roseateles oligotrophus</name>
    <dbReference type="NCBI Taxonomy" id="1769250"/>
    <lineage>
        <taxon>Bacteria</taxon>
        <taxon>Pseudomonadati</taxon>
        <taxon>Pseudomonadota</taxon>
        <taxon>Betaproteobacteria</taxon>
        <taxon>Burkholderiales</taxon>
        <taxon>Sphaerotilaceae</taxon>
        <taxon>Roseateles</taxon>
    </lineage>
</organism>
<comment type="catalytic activity">
    <reaction evidence="1">
        <text>ATP + protein L-histidine = ADP + protein N-phospho-L-histidine.</text>
        <dbReference type="EC" id="2.7.13.3"/>
    </reaction>
</comment>
<evidence type="ECO:0000313" key="15">
    <source>
        <dbReference type="EMBL" id="MCV2370074.1"/>
    </source>
</evidence>
<evidence type="ECO:0000256" key="7">
    <source>
        <dbReference type="PROSITE-ProRule" id="PRU00110"/>
    </source>
</evidence>
<protein>
    <recommendedName>
        <fullName evidence="2">histidine kinase</fullName>
        <ecNumber evidence="2">2.7.13.3</ecNumber>
    </recommendedName>
</protein>
<dbReference type="Pfam" id="PF01584">
    <property type="entry name" value="CheW"/>
    <property type="match status" value="1"/>
</dbReference>
<feature type="domain" description="Histidine kinase" evidence="11">
    <location>
        <begin position="1582"/>
        <end position="1781"/>
    </location>
</feature>
<keyword evidence="3 8" id="KW-0597">Phosphoprotein</keyword>
<feature type="domain" description="Response regulatory" evidence="12">
    <location>
        <begin position="1949"/>
        <end position="2066"/>
    </location>
</feature>
<dbReference type="EC" id="2.7.13.3" evidence="2"/>
<feature type="coiled-coil region" evidence="9">
    <location>
        <begin position="1477"/>
        <end position="1511"/>
    </location>
</feature>
<dbReference type="CDD" id="cd17546">
    <property type="entry name" value="REC_hyHK_CKI1_RcsC-like"/>
    <property type="match status" value="1"/>
</dbReference>
<keyword evidence="16" id="KW-1185">Reference proteome</keyword>
<dbReference type="Gene3D" id="1.20.120.160">
    <property type="entry name" value="HPT domain"/>
    <property type="match status" value="3"/>
</dbReference>
<evidence type="ECO:0000256" key="9">
    <source>
        <dbReference type="SAM" id="Coils"/>
    </source>
</evidence>
<dbReference type="PANTHER" id="PTHR43395">
    <property type="entry name" value="SENSOR HISTIDINE KINASE CHEA"/>
    <property type="match status" value="1"/>
</dbReference>
<accession>A0ABT2YJ23</accession>
<evidence type="ECO:0000259" key="11">
    <source>
        <dbReference type="PROSITE" id="PS50109"/>
    </source>
</evidence>
<feature type="domain" description="CheW-like" evidence="13">
    <location>
        <begin position="1783"/>
        <end position="1918"/>
    </location>
</feature>
<evidence type="ECO:0000259" key="13">
    <source>
        <dbReference type="PROSITE" id="PS50851"/>
    </source>
</evidence>
<dbReference type="Pfam" id="PF02518">
    <property type="entry name" value="HATPase_c"/>
    <property type="match status" value="1"/>
</dbReference>
<dbReference type="InterPro" id="IPR011006">
    <property type="entry name" value="CheY-like_superfamily"/>
</dbReference>
<evidence type="ECO:0000256" key="6">
    <source>
        <dbReference type="ARBA" id="ARBA00023012"/>
    </source>
</evidence>
<dbReference type="PROSITE" id="PS50894">
    <property type="entry name" value="HPT"/>
    <property type="match status" value="3"/>
</dbReference>
<keyword evidence="5" id="KW-0418">Kinase</keyword>
<dbReference type="PANTHER" id="PTHR43395:SF8">
    <property type="entry name" value="HISTIDINE KINASE"/>
    <property type="match status" value="1"/>
</dbReference>
<dbReference type="SUPFAM" id="SSF47226">
    <property type="entry name" value="Histidine-containing phosphotransfer domain, HPT domain"/>
    <property type="match status" value="3"/>
</dbReference>
<dbReference type="InterPro" id="IPR002545">
    <property type="entry name" value="CheW-lke_dom"/>
</dbReference>
<evidence type="ECO:0000256" key="3">
    <source>
        <dbReference type="ARBA" id="ARBA00022553"/>
    </source>
</evidence>
<dbReference type="PROSITE" id="PS50110">
    <property type="entry name" value="RESPONSE_REGULATORY"/>
    <property type="match status" value="1"/>
</dbReference>
<feature type="compositionally biased region" description="Low complexity" evidence="10">
    <location>
        <begin position="670"/>
        <end position="679"/>
    </location>
</feature>
<dbReference type="InterPro" id="IPR004105">
    <property type="entry name" value="CheA-like_dim"/>
</dbReference>
<dbReference type="SMART" id="SM00073">
    <property type="entry name" value="HPT"/>
    <property type="match status" value="2"/>
</dbReference>